<sequence length="207" mass="24577">MASNVFISFRFKDGIELKDELVELFSNSREVFNRSEDVDRTHMSEDTIQKYLYDKLKNTSITIVILTPEAVNYKKNIFGVYDDWLYDELRYSLEDRQSNRTNGVIALYTEESKHLVKEKSIHTCSVCNKERTSNTILNFDNLVRKNMMNVKESYKCNKCSNLFDGDYDSYISLVHFDDFKSNIKKYIEIAKEKRDRKEQFNIVKRMS</sequence>
<dbReference type="Gene3D" id="3.40.50.10140">
    <property type="entry name" value="Toll/interleukin-1 receptor homology (TIR) domain"/>
    <property type="match status" value="1"/>
</dbReference>
<dbReference type="SUPFAM" id="SSF52200">
    <property type="entry name" value="Toll/Interleukin receptor TIR domain"/>
    <property type="match status" value="1"/>
</dbReference>
<dbReference type="RefSeq" id="WP_311816161.1">
    <property type="nucleotide sequence ID" value="NZ_JARQAZ010000014.1"/>
</dbReference>
<comment type="caution">
    <text evidence="1">The sequence shown here is derived from an EMBL/GenBank/DDBJ whole genome shotgun (WGS) entry which is preliminary data.</text>
</comment>
<dbReference type="InterPro" id="IPR035897">
    <property type="entry name" value="Toll_tir_struct_dom_sf"/>
</dbReference>
<organism evidence="1 2">
    <name type="scientific">Enterococcus pseudoavium</name>
    <dbReference type="NCBI Taxonomy" id="44007"/>
    <lineage>
        <taxon>Bacteria</taxon>
        <taxon>Bacillati</taxon>
        <taxon>Bacillota</taxon>
        <taxon>Bacilli</taxon>
        <taxon>Lactobacillales</taxon>
        <taxon>Enterococcaceae</taxon>
        <taxon>Enterococcus</taxon>
    </lineage>
</organism>
<protein>
    <submittedName>
        <fullName evidence="1">TIR domain-containing protein</fullName>
    </submittedName>
</protein>
<dbReference type="EMBL" id="JARQAZ010000014">
    <property type="protein sequence ID" value="MDT2771805.1"/>
    <property type="molecule type" value="Genomic_DNA"/>
</dbReference>
<name>A0ABU3FM09_9ENTE</name>
<keyword evidence="2" id="KW-1185">Reference proteome</keyword>
<dbReference type="Proteomes" id="UP001269061">
    <property type="component" value="Unassembled WGS sequence"/>
</dbReference>
<evidence type="ECO:0000313" key="1">
    <source>
        <dbReference type="EMBL" id="MDT2771805.1"/>
    </source>
</evidence>
<gene>
    <name evidence="1" type="ORF">P7H46_13370</name>
</gene>
<reference evidence="1 2" key="1">
    <citation type="submission" date="2023-03" db="EMBL/GenBank/DDBJ databases">
        <authorList>
            <person name="Shen W."/>
            <person name="Cai J."/>
        </authorList>
    </citation>
    <scope>NUCLEOTIDE SEQUENCE [LARGE SCALE GENOMIC DNA]</scope>
    <source>
        <strain evidence="1 2">Y59</strain>
    </source>
</reference>
<accession>A0ABU3FM09</accession>
<evidence type="ECO:0000313" key="2">
    <source>
        <dbReference type="Proteomes" id="UP001269061"/>
    </source>
</evidence>
<proteinExistence type="predicted"/>